<sequence>MKQIIKIASPFERVINTLLKIKDDFHTYNTQLQILSEQEVIEQYQLSSNDALKAGLIDANISNNFHTMQGYNNIYQNSTTPQKLLVMVNPLFHPKYGLFIHKNNTLGIKTLEDVKKHKHLRILFAPFNEFHIAPCDLSRSLFLLKKLKLINIPEEKIKTKGFGLNLMDIENIYDLQFMKTSHLLHISQKFQNQQKYDLAINCPGMMRHDNFIRIGSIGEGPDYNIEPKEDVFLSYAVILATTKEKEKDPKIAILQKVLNSLNYKKHQFAYGGITQDYIMVEDPIALKKKIEDKFLHKIQQSSSCHL</sequence>
<dbReference type="EMBL" id="JAGVRH010000002">
    <property type="protein sequence ID" value="MBS2126276.1"/>
    <property type="molecule type" value="Genomic_DNA"/>
</dbReference>
<protein>
    <submittedName>
        <fullName evidence="1">Metal ABC transporter substrate-binding protein</fullName>
    </submittedName>
</protein>
<comment type="caution">
    <text evidence="1">The sequence shown here is derived from an EMBL/GenBank/DDBJ whole genome shotgun (WGS) entry which is preliminary data.</text>
</comment>
<accession>A0ABS5K305</accession>
<dbReference type="Gene3D" id="3.40.190.10">
    <property type="entry name" value="Periplasmic binding protein-like II"/>
    <property type="match status" value="2"/>
</dbReference>
<name>A0ABS5K305_9MOLU</name>
<dbReference type="RefSeq" id="WP_212331039.1">
    <property type="nucleotide sequence ID" value="NZ_JAGVRH010000002.1"/>
</dbReference>
<gene>
    <name evidence="1" type="ORF">J8J04_00980</name>
</gene>
<reference evidence="1" key="1">
    <citation type="submission" date="2021-04" db="EMBL/GenBank/DDBJ databases">
        <title>Draft genome sequence of StrPh-CL8, a phytoplasma strain causing strawberry phyllody in Chile.</title>
        <authorList>
            <person name="Cui W."/>
            <person name="Zamorano A."/>
            <person name="Fiore N."/>
        </authorList>
    </citation>
    <scope>NUCLEOTIDE SEQUENCE [LARGE SCALE GENOMIC DNA]</scope>
    <source>
        <strain evidence="1">StrPh-Cl</strain>
    </source>
</reference>
<organism evidence="1 2">
    <name type="scientific">'Fragaria x ananassa' phyllody phytoplasma</name>
    <dbReference type="NCBI Taxonomy" id="2358428"/>
    <lineage>
        <taxon>Bacteria</taxon>
        <taxon>Bacillati</taxon>
        <taxon>Mycoplasmatota</taxon>
        <taxon>Mollicutes</taxon>
        <taxon>Acholeplasmatales</taxon>
        <taxon>Acholeplasmataceae</taxon>
        <taxon>Candidatus Phytoplasma</taxon>
        <taxon>16SrXIII (Mexican periwinkle virescence group)</taxon>
    </lineage>
</organism>
<dbReference type="Proteomes" id="UP000811481">
    <property type="component" value="Unassembled WGS sequence"/>
</dbReference>
<proteinExistence type="predicted"/>
<keyword evidence="2" id="KW-1185">Reference proteome</keyword>
<dbReference type="SUPFAM" id="SSF53850">
    <property type="entry name" value="Periplasmic binding protein-like II"/>
    <property type="match status" value="1"/>
</dbReference>
<evidence type="ECO:0000313" key="2">
    <source>
        <dbReference type="Proteomes" id="UP000811481"/>
    </source>
</evidence>
<evidence type="ECO:0000313" key="1">
    <source>
        <dbReference type="EMBL" id="MBS2126276.1"/>
    </source>
</evidence>